<dbReference type="RefSeq" id="WP_075035445.1">
    <property type="nucleotide sequence ID" value="NZ_FOSB01000002.1"/>
</dbReference>
<name>A0A1I3RTT5_HALDA</name>
<protein>
    <submittedName>
        <fullName evidence="4">2-keto-4-pentenoate hydratase/2-oxohepta-3-ene-1,7-dioic acid hydratase (Catechol pathway)</fullName>
    </submittedName>
</protein>
<dbReference type="SUPFAM" id="SSF56529">
    <property type="entry name" value="FAH"/>
    <property type="match status" value="1"/>
</dbReference>
<evidence type="ECO:0000259" key="3">
    <source>
        <dbReference type="Pfam" id="PF01557"/>
    </source>
</evidence>
<dbReference type="STRING" id="240302.BN982_01362"/>
<dbReference type="GO" id="GO:0044281">
    <property type="term" value="P:small molecule metabolic process"/>
    <property type="evidence" value="ECO:0007669"/>
    <property type="project" value="UniProtKB-ARBA"/>
</dbReference>
<evidence type="ECO:0000313" key="4">
    <source>
        <dbReference type="EMBL" id="SFJ48606.1"/>
    </source>
</evidence>
<dbReference type="PANTHER" id="PTHR42796">
    <property type="entry name" value="FUMARYLACETOACETATE HYDROLASE DOMAIN-CONTAINING PROTEIN 2A-RELATED"/>
    <property type="match status" value="1"/>
</dbReference>
<evidence type="ECO:0000256" key="2">
    <source>
        <dbReference type="ARBA" id="ARBA00022723"/>
    </source>
</evidence>
<dbReference type="InterPro" id="IPR011234">
    <property type="entry name" value="Fumarylacetoacetase-like_C"/>
</dbReference>
<keyword evidence="2" id="KW-0479">Metal-binding</keyword>
<dbReference type="InterPro" id="IPR051121">
    <property type="entry name" value="FAH"/>
</dbReference>
<dbReference type="Proteomes" id="UP000183557">
    <property type="component" value="Unassembled WGS sequence"/>
</dbReference>
<dbReference type="PANTHER" id="PTHR42796:SF4">
    <property type="entry name" value="FUMARYLACETOACETATE HYDROLASE DOMAIN-CONTAINING PROTEIN 2A"/>
    <property type="match status" value="1"/>
</dbReference>
<evidence type="ECO:0000256" key="1">
    <source>
        <dbReference type="ARBA" id="ARBA00010211"/>
    </source>
</evidence>
<dbReference type="GO" id="GO:0046872">
    <property type="term" value="F:metal ion binding"/>
    <property type="evidence" value="ECO:0007669"/>
    <property type="project" value="UniProtKB-KW"/>
</dbReference>
<accession>A0A1I3RTT5</accession>
<reference evidence="5" key="1">
    <citation type="submission" date="2016-10" db="EMBL/GenBank/DDBJ databases">
        <authorList>
            <person name="Varghese N."/>
            <person name="Submissions S."/>
        </authorList>
    </citation>
    <scope>NUCLEOTIDE SEQUENCE [LARGE SCALE GENOMIC DNA]</scope>
    <source>
        <strain evidence="5">CGMCC 1.3704</strain>
    </source>
</reference>
<dbReference type="OrthoDB" id="9805307at2"/>
<dbReference type="InterPro" id="IPR036663">
    <property type="entry name" value="Fumarylacetoacetase_C_sf"/>
</dbReference>
<dbReference type="Gene3D" id="3.90.850.10">
    <property type="entry name" value="Fumarylacetoacetase-like, C-terminal domain"/>
    <property type="match status" value="1"/>
</dbReference>
<organism evidence="4 5">
    <name type="scientific">Halobacillus dabanensis</name>
    <dbReference type="NCBI Taxonomy" id="240302"/>
    <lineage>
        <taxon>Bacteria</taxon>
        <taxon>Bacillati</taxon>
        <taxon>Bacillota</taxon>
        <taxon>Bacilli</taxon>
        <taxon>Bacillales</taxon>
        <taxon>Bacillaceae</taxon>
        <taxon>Halobacillus</taxon>
    </lineage>
</organism>
<comment type="similarity">
    <text evidence="1">Belongs to the FAH family.</text>
</comment>
<dbReference type="GO" id="GO:0003824">
    <property type="term" value="F:catalytic activity"/>
    <property type="evidence" value="ECO:0007669"/>
    <property type="project" value="InterPro"/>
</dbReference>
<dbReference type="EMBL" id="FOSB01000002">
    <property type="protein sequence ID" value="SFJ48606.1"/>
    <property type="molecule type" value="Genomic_DNA"/>
</dbReference>
<evidence type="ECO:0000313" key="5">
    <source>
        <dbReference type="Proteomes" id="UP000183557"/>
    </source>
</evidence>
<dbReference type="AlphaFoldDB" id="A0A1I3RTT5"/>
<sequence length="302" mass="33991">MRFVSINNDGKEQAAVLDKEWRSMTLPSINEHFNKSWPSDLFELIQPGIFSAFQRWWGEQPTEETDQVERIEYPEYRPLYRHPRKIWGIGLNYVDHASDLDEQAPQGEPASFMKPDTTIIGYGDRICLPHQSERTTGEAELGIIIGKECKDVSVEEAEQVIAGYTTVIDMTAEDILKRNPRYLTRSKSFDTFFSFGPQLVTPNEIGDVGKLEVSTVLNGDVHRSNKVENMTFPPYYLVSFHSQVMTLKPGDIISTGTPGAIVLRDGDIIECQIDGFPSLRNPVTDLKKQGKGGALYGSTAKR</sequence>
<feature type="domain" description="Fumarylacetoacetase-like C-terminal" evidence="3">
    <location>
        <begin position="85"/>
        <end position="283"/>
    </location>
</feature>
<gene>
    <name evidence="4" type="ORF">SAMN04487936_102362</name>
</gene>
<keyword evidence="5" id="KW-1185">Reference proteome</keyword>
<dbReference type="Pfam" id="PF01557">
    <property type="entry name" value="FAA_hydrolase"/>
    <property type="match status" value="1"/>
</dbReference>
<proteinExistence type="inferred from homology"/>